<accession>A0A0P8CK21</accession>
<dbReference type="AlphaFoldDB" id="A0A0P8CK21"/>
<name>A0A0P8CK21_9EURY</name>
<sequence length="131" mass="14409">MKIARETLQFILEVCKSSAPHEFAGMLSASGDVITEVIVVPGTESSDESAVMQLFMLPNIHTIGSVHSHPSGNMTPSGVDLELFDKKGVVHIIAGAPFDLKSWRCYDKDGIPVKLEVVDYEFKDENDILFE</sequence>
<keyword evidence="1" id="KW-0645">Protease</keyword>
<dbReference type="Gene3D" id="3.40.140.10">
    <property type="entry name" value="Cytidine Deaminase, domain 2"/>
    <property type="match status" value="1"/>
</dbReference>
<keyword evidence="4" id="KW-0862">Zinc</keyword>
<evidence type="ECO:0000256" key="3">
    <source>
        <dbReference type="ARBA" id="ARBA00022801"/>
    </source>
</evidence>
<keyword evidence="7" id="KW-0647">Proteasome</keyword>
<dbReference type="GO" id="GO:0046872">
    <property type="term" value="F:metal ion binding"/>
    <property type="evidence" value="ECO:0007669"/>
    <property type="project" value="UniProtKB-KW"/>
</dbReference>
<evidence type="ECO:0000313" key="8">
    <source>
        <dbReference type="Proteomes" id="UP000050360"/>
    </source>
</evidence>
<organism evidence="7 8">
    <name type="scientific">Candidatus Methanoperedens nitratireducens</name>
    <dbReference type="NCBI Taxonomy" id="1392998"/>
    <lineage>
        <taxon>Archaea</taxon>
        <taxon>Methanobacteriati</taxon>
        <taxon>Methanobacteriota</taxon>
        <taxon>Stenosarchaea group</taxon>
        <taxon>Methanomicrobia</taxon>
        <taxon>Methanosarcinales</taxon>
        <taxon>ANME-2 cluster</taxon>
        <taxon>Candidatus Methanoperedentaceae</taxon>
        <taxon>Candidatus Methanoperedens</taxon>
    </lineage>
</organism>
<dbReference type="CDD" id="cd08072">
    <property type="entry name" value="MPN_archaeal"/>
    <property type="match status" value="1"/>
</dbReference>
<evidence type="ECO:0000313" key="7">
    <source>
        <dbReference type="EMBL" id="KPQ43347.1"/>
    </source>
</evidence>
<dbReference type="GO" id="GO:0000502">
    <property type="term" value="C:proteasome complex"/>
    <property type="evidence" value="ECO:0007669"/>
    <property type="project" value="UniProtKB-KW"/>
</dbReference>
<keyword evidence="3" id="KW-0378">Hydrolase</keyword>
<reference evidence="7 8" key="1">
    <citation type="submission" date="2015-09" db="EMBL/GenBank/DDBJ databases">
        <title>A metagenomics-based metabolic model of nitrate-dependent anaerobic oxidation of methane by Methanoperedens-like archaea.</title>
        <authorList>
            <person name="Arshad A."/>
            <person name="Speth D.R."/>
            <person name="De Graaf R.M."/>
            <person name="Op Den Camp H.J."/>
            <person name="Jetten M.S."/>
            <person name="Welte C.U."/>
        </authorList>
    </citation>
    <scope>NUCLEOTIDE SEQUENCE [LARGE SCALE GENOMIC DNA]</scope>
</reference>
<proteinExistence type="predicted"/>
<dbReference type="GO" id="GO:0008237">
    <property type="term" value="F:metallopeptidase activity"/>
    <property type="evidence" value="ECO:0007669"/>
    <property type="project" value="UniProtKB-KW"/>
</dbReference>
<protein>
    <submittedName>
        <fullName evidence="7">Proteasome Rpn11 subunit JAMM motif, Metallo peptidase, MEROPS family M67B</fullName>
    </submittedName>
</protein>
<dbReference type="GO" id="GO:0006508">
    <property type="term" value="P:proteolysis"/>
    <property type="evidence" value="ECO:0007669"/>
    <property type="project" value="UniProtKB-KW"/>
</dbReference>
<dbReference type="Pfam" id="PF14464">
    <property type="entry name" value="Prok-JAB"/>
    <property type="match status" value="1"/>
</dbReference>
<dbReference type="EMBL" id="LKCM01000155">
    <property type="protein sequence ID" value="KPQ43347.1"/>
    <property type="molecule type" value="Genomic_DNA"/>
</dbReference>
<comment type="caution">
    <text evidence="7">The sequence shown here is derived from an EMBL/GenBank/DDBJ whole genome shotgun (WGS) entry which is preliminary data.</text>
</comment>
<keyword evidence="2" id="KW-0479">Metal-binding</keyword>
<evidence type="ECO:0000256" key="1">
    <source>
        <dbReference type="ARBA" id="ARBA00022670"/>
    </source>
</evidence>
<keyword evidence="5" id="KW-0482">Metalloprotease</keyword>
<evidence type="ECO:0000256" key="2">
    <source>
        <dbReference type="ARBA" id="ARBA00022723"/>
    </source>
</evidence>
<dbReference type="InterPro" id="IPR028090">
    <property type="entry name" value="JAB_dom_prok"/>
</dbReference>
<dbReference type="Proteomes" id="UP000050360">
    <property type="component" value="Unassembled WGS sequence"/>
</dbReference>
<gene>
    <name evidence="7" type="ORF">MPEBLZ_02106</name>
</gene>
<dbReference type="SUPFAM" id="SSF102712">
    <property type="entry name" value="JAB1/MPN domain"/>
    <property type="match status" value="1"/>
</dbReference>
<evidence type="ECO:0000259" key="6">
    <source>
        <dbReference type="Pfam" id="PF14464"/>
    </source>
</evidence>
<feature type="domain" description="JAB" evidence="6">
    <location>
        <begin position="9"/>
        <end position="106"/>
    </location>
</feature>
<evidence type="ECO:0000256" key="5">
    <source>
        <dbReference type="ARBA" id="ARBA00023049"/>
    </source>
</evidence>
<evidence type="ECO:0000256" key="4">
    <source>
        <dbReference type="ARBA" id="ARBA00022833"/>
    </source>
</evidence>